<dbReference type="Pfam" id="PF22818">
    <property type="entry name" value="ApeI-like"/>
    <property type="match status" value="1"/>
</dbReference>
<feature type="domain" description="ApeI dehydratase-like" evidence="1">
    <location>
        <begin position="5"/>
        <end position="91"/>
    </location>
</feature>
<dbReference type="InterPro" id="IPR029069">
    <property type="entry name" value="HotDog_dom_sf"/>
</dbReference>
<name>A0ABU1BUN0_9BURK</name>
<dbReference type="InterPro" id="IPR054545">
    <property type="entry name" value="ApeI-like"/>
</dbReference>
<dbReference type="SUPFAM" id="SSF54637">
    <property type="entry name" value="Thioesterase/thiol ester dehydrase-isomerase"/>
    <property type="match status" value="1"/>
</dbReference>
<proteinExistence type="predicted"/>
<gene>
    <name evidence="2" type="ORF">Q8A64_15325</name>
</gene>
<dbReference type="EMBL" id="JAUYVH010000012">
    <property type="protein sequence ID" value="MDQ9171784.1"/>
    <property type="molecule type" value="Genomic_DNA"/>
</dbReference>
<comment type="caution">
    <text evidence="2">The sequence shown here is derived from an EMBL/GenBank/DDBJ whole genome shotgun (WGS) entry which is preliminary data.</text>
</comment>
<sequence>MPFLSFSIDPGHPSYAGHFPGMPITPGVLLLDEAMHRIAVAEKLNLQHCKLNSAKFMKPVLPGTALTLHYDCRPNGNINFEIKDHEESVVALGAFAPKR</sequence>
<evidence type="ECO:0000313" key="2">
    <source>
        <dbReference type="EMBL" id="MDQ9171784.1"/>
    </source>
</evidence>
<evidence type="ECO:0000259" key="1">
    <source>
        <dbReference type="Pfam" id="PF22818"/>
    </source>
</evidence>
<evidence type="ECO:0000313" key="3">
    <source>
        <dbReference type="Proteomes" id="UP001225596"/>
    </source>
</evidence>
<accession>A0ABU1BUN0</accession>
<organism evidence="2 3">
    <name type="scientific">Keguizhuia sedimenti</name>
    <dbReference type="NCBI Taxonomy" id="3064264"/>
    <lineage>
        <taxon>Bacteria</taxon>
        <taxon>Pseudomonadati</taxon>
        <taxon>Pseudomonadota</taxon>
        <taxon>Betaproteobacteria</taxon>
        <taxon>Burkholderiales</taxon>
        <taxon>Oxalobacteraceae</taxon>
        <taxon>Keguizhuia</taxon>
    </lineage>
</organism>
<dbReference type="RefSeq" id="WP_338437735.1">
    <property type="nucleotide sequence ID" value="NZ_JAUYVH010000012.1"/>
</dbReference>
<dbReference type="Proteomes" id="UP001225596">
    <property type="component" value="Unassembled WGS sequence"/>
</dbReference>
<reference evidence="2 3" key="1">
    <citation type="submission" date="2023-08" db="EMBL/GenBank/DDBJ databases">
        <title>Oxalobacteraceae gen .nov., isolated from river sludge outside the plant.</title>
        <authorList>
            <person name="Zhao S.Y."/>
        </authorList>
    </citation>
    <scope>NUCLEOTIDE SEQUENCE [LARGE SCALE GENOMIC DNA]</scope>
    <source>
        <strain evidence="2 3">R-40</strain>
    </source>
</reference>
<dbReference type="Gene3D" id="3.10.129.10">
    <property type="entry name" value="Hotdog Thioesterase"/>
    <property type="match status" value="1"/>
</dbReference>
<protein>
    <recommendedName>
        <fullName evidence="1">ApeI dehydratase-like domain-containing protein</fullName>
    </recommendedName>
</protein>
<keyword evidence="3" id="KW-1185">Reference proteome</keyword>